<name>A0A6L9S955_9ACTN</name>
<gene>
    <name evidence="1" type="ORF">G1H10_13690</name>
</gene>
<accession>A0A6L9S955</accession>
<dbReference type="RefSeq" id="WP_163738409.1">
    <property type="nucleotide sequence ID" value="NZ_JAAGOA010000008.1"/>
</dbReference>
<keyword evidence="2" id="KW-1185">Reference proteome</keyword>
<sequence>MHRGEFTSRLRRDTPPNLACRNRVRYHVSRVAIRLTGARLVTAFEKPGAIFDRRAEWDDLVRFVRDEAPGLKLGIVRGRRRHGKSFLLEHLCRAAGGVYTLAVRQSRVMALDRFARSLSDALGFNVGRFENWVDALDTAVDVLVRTSNGHVPILVLDEFPYLAAHSEELPSVIQALYDRRGPSTGHPAFKLILCGSALSVMSTLIAGDQALFGRAVLDLRVGPFRHRDSAAYWSADPETAFLIDATVGGAPGYRDIIGESPGASDEEFFTWLERSILNPSHVLFTEPDYILAEDPRISDRAIYHAIWETVSNGATTPTKIGAIIGMDAKSLTYHLGIMRSAGFIHHDLDILLQRRPVITVADPTVRFHNLIVRPNLADLEMRNAEIAWARAAPTFSAQILGPHFEHLAREWTTWHAREAGLDNIGHVGTTVVACRQHHGHVVDVVALDRSSMPRTKGARITLLGEAKATSKVRNLHDLNRLEHIRDILTDQGWNAADAELAIFSRSGFADDVPRDVDGIHLLDLADIYGVTTRS</sequence>
<dbReference type="EMBL" id="JAAGOA010000008">
    <property type="protein sequence ID" value="NEE01221.1"/>
    <property type="molecule type" value="Genomic_DNA"/>
</dbReference>
<dbReference type="Proteomes" id="UP000475214">
    <property type="component" value="Unassembled WGS sequence"/>
</dbReference>
<dbReference type="PANTHER" id="PTHR34704:SF1">
    <property type="entry name" value="ATPASE"/>
    <property type="match status" value="1"/>
</dbReference>
<proteinExistence type="predicted"/>
<organism evidence="1 2">
    <name type="scientific">Phytoactinopolyspora halotolerans</name>
    <dbReference type="NCBI Taxonomy" id="1981512"/>
    <lineage>
        <taxon>Bacteria</taxon>
        <taxon>Bacillati</taxon>
        <taxon>Actinomycetota</taxon>
        <taxon>Actinomycetes</taxon>
        <taxon>Jiangellales</taxon>
        <taxon>Jiangellaceae</taxon>
        <taxon>Phytoactinopolyspora</taxon>
    </lineage>
</organism>
<dbReference type="InterPro" id="IPR027417">
    <property type="entry name" value="P-loop_NTPase"/>
</dbReference>
<reference evidence="1 2" key="1">
    <citation type="submission" date="2020-02" db="EMBL/GenBank/DDBJ databases">
        <authorList>
            <person name="Li X.-J."/>
            <person name="Han X.-M."/>
        </authorList>
    </citation>
    <scope>NUCLEOTIDE SEQUENCE [LARGE SCALE GENOMIC DNA]</scope>
    <source>
        <strain evidence="1 2">CCTCC AB 2017055</strain>
    </source>
</reference>
<comment type="caution">
    <text evidence="1">The sequence shown here is derived from an EMBL/GenBank/DDBJ whole genome shotgun (WGS) entry which is preliminary data.</text>
</comment>
<evidence type="ECO:0000313" key="2">
    <source>
        <dbReference type="Proteomes" id="UP000475214"/>
    </source>
</evidence>
<protein>
    <submittedName>
        <fullName evidence="1">ATPase</fullName>
    </submittedName>
</protein>
<dbReference type="Gene3D" id="3.40.50.300">
    <property type="entry name" value="P-loop containing nucleotide triphosphate hydrolases"/>
    <property type="match status" value="1"/>
</dbReference>
<dbReference type="AlphaFoldDB" id="A0A6L9S955"/>
<dbReference type="PANTHER" id="PTHR34704">
    <property type="entry name" value="ATPASE"/>
    <property type="match status" value="1"/>
</dbReference>
<dbReference type="SUPFAM" id="SSF52540">
    <property type="entry name" value="P-loop containing nucleoside triphosphate hydrolases"/>
    <property type="match status" value="1"/>
</dbReference>
<evidence type="ECO:0000313" key="1">
    <source>
        <dbReference type="EMBL" id="NEE01221.1"/>
    </source>
</evidence>